<dbReference type="InterPro" id="IPR018060">
    <property type="entry name" value="HTH_AraC"/>
</dbReference>
<evidence type="ECO:0000256" key="3">
    <source>
        <dbReference type="ARBA" id="ARBA00023163"/>
    </source>
</evidence>
<keyword evidence="6" id="KW-1185">Reference proteome</keyword>
<evidence type="ECO:0000256" key="1">
    <source>
        <dbReference type="ARBA" id="ARBA00023015"/>
    </source>
</evidence>
<dbReference type="InterPro" id="IPR014710">
    <property type="entry name" value="RmlC-like_jellyroll"/>
</dbReference>
<feature type="domain" description="HTH araC/xylS-type" evidence="4">
    <location>
        <begin position="187"/>
        <end position="285"/>
    </location>
</feature>
<dbReference type="Pfam" id="PF12833">
    <property type="entry name" value="HTH_18"/>
    <property type="match status" value="1"/>
</dbReference>
<dbReference type="RefSeq" id="WP_169279464.1">
    <property type="nucleotide sequence ID" value="NZ_CP051680.1"/>
</dbReference>
<evidence type="ECO:0000313" key="6">
    <source>
        <dbReference type="Proteomes" id="UP000502248"/>
    </source>
</evidence>
<keyword evidence="3" id="KW-0804">Transcription</keyword>
<dbReference type="GO" id="GO:0003700">
    <property type="term" value="F:DNA-binding transcription factor activity"/>
    <property type="evidence" value="ECO:0007669"/>
    <property type="project" value="InterPro"/>
</dbReference>
<dbReference type="SUPFAM" id="SSF46689">
    <property type="entry name" value="Homeodomain-like"/>
    <property type="match status" value="2"/>
</dbReference>
<evidence type="ECO:0000259" key="4">
    <source>
        <dbReference type="PROSITE" id="PS01124"/>
    </source>
</evidence>
<dbReference type="AlphaFoldDB" id="A0A7Z2ZLL3"/>
<dbReference type="SMART" id="SM00342">
    <property type="entry name" value="HTH_ARAC"/>
    <property type="match status" value="1"/>
</dbReference>
<dbReference type="Gene3D" id="2.60.120.10">
    <property type="entry name" value="Jelly Rolls"/>
    <property type="match status" value="1"/>
</dbReference>
<dbReference type="GO" id="GO:0043565">
    <property type="term" value="F:sequence-specific DNA binding"/>
    <property type="evidence" value="ECO:0007669"/>
    <property type="project" value="InterPro"/>
</dbReference>
<reference evidence="5 6" key="1">
    <citation type="submission" date="2020-04" db="EMBL/GenBank/DDBJ databases">
        <title>Genome sequencing of novel species.</title>
        <authorList>
            <person name="Heo J."/>
            <person name="Kim S.-J."/>
            <person name="Kim J.-S."/>
            <person name="Hong S.-B."/>
            <person name="Kwon S.-W."/>
        </authorList>
    </citation>
    <scope>NUCLEOTIDE SEQUENCE [LARGE SCALE GENOMIC DNA]</scope>
    <source>
        <strain evidence="5 6">MFER-1</strain>
    </source>
</reference>
<sequence>MNPVRKSFSNDSLFPFDLVFKDTKSPERELPDHLHDRYELVYVYRGKGTMFIDQKFYDMGQGDLFLIPGNSIHRAFPDPNDPVTSTAVFFAPSLIAHDNLDDSYHGARCFELARKRKQYKIETSSPFQTATEQVLEEIRLELELTRTGYRQAIFHHLQLWLLLINRLATPALADDLEDARIGPQWMKESLGYIAAHPHEDLSLSALAQQASVTGAHFSRVFKQLTGMNVTDYVNAKRIVQAKELLLETDDGIGLVAEKCGFESLPHFHRIFKKITGLTPGAYKRGKSPAHPSH</sequence>
<gene>
    <name evidence="5" type="ORF">HH215_08270</name>
</gene>
<name>A0A7Z2ZLL3_9BACL</name>
<dbReference type="KEGG" id="cheb:HH215_08270"/>
<protein>
    <submittedName>
        <fullName evidence="5">AraC family transcriptional regulator</fullName>
    </submittedName>
</protein>
<dbReference type="PANTHER" id="PTHR43280">
    <property type="entry name" value="ARAC-FAMILY TRANSCRIPTIONAL REGULATOR"/>
    <property type="match status" value="1"/>
</dbReference>
<proteinExistence type="predicted"/>
<dbReference type="Proteomes" id="UP000502248">
    <property type="component" value="Chromosome"/>
</dbReference>
<dbReference type="PROSITE" id="PS01124">
    <property type="entry name" value="HTH_ARAC_FAMILY_2"/>
    <property type="match status" value="1"/>
</dbReference>
<keyword evidence="1" id="KW-0805">Transcription regulation</keyword>
<evidence type="ECO:0000313" key="5">
    <source>
        <dbReference type="EMBL" id="QJD83167.1"/>
    </source>
</evidence>
<organism evidence="5 6">
    <name type="scientific">Cohnella herbarum</name>
    <dbReference type="NCBI Taxonomy" id="2728023"/>
    <lineage>
        <taxon>Bacteria</taxon>
        <taxon>Bacillati</taxon>
        <taxon>Bacillota</taxon>
        <taxon>Bacilli</taxon>
        <taxon>Bacillales</taxon>
        <taxon>Paenibacillaceae</taxon>
        <taxon>Cohnella</taxon>
    </lineage>
</organism>
<accession>A0A7Z2ZLL3</accession>
<dbReference type="PANTHER" id="PTHR43280:SF2">
    <property type="entry name" value="HTH-TYPE TRANSCRIPTIONAL REGULATOR EXSA"/>
    <property type="match status" value="1"/>
</dbReference>
<dbReference type="SUPFAM" id="SSF51215">
    <property type="entry name" value="Regulatory protein AraC"/>
    <property type="match status" value="1"/>
</dbReference>
<dbReference type="EMBL" id="CP051680">
    <property type="protein sequence ID" value="QJD83167.1"/>
    <property type="molecule type" value="Genomic_DNA"/>
</dbReference>
<dbReference type="Pfam" id="PF02311">
    <property type="entry name" value="AraC_binding"/>
    <property type="match status" value="1"/>
</dbReference>
<evidence type="ECO:0000256" key="2">
    <source>
        <dbReference type="ARBA" id="ARBA00023125"/>
    </source>
</evidence>
<dbReference type="InterPro" id="IPR009057">
    <property type="entry name" value="Homeodomain-like_sf"/>
</dbReference>
<dbReference type="InterPro" id="IPR037923">
    <property type="entry name" value="HTH-like"/>
</dbReference>
<keyword evidence="2" id="KW-0238">DNA-binding</keyword>
<dbReference type="InterPro" id="IPR003313">
    <property type="entry name" value="AraC-bd"/>
</dbReference>
<dbReference type="Gene3D" id="1.10.10.60">
    <property type="entry name" value="Homeodomain-like"/>
    <property type="match status" value="2"/>
</dbReference>